<name>A0A2I7SDM6_9FLAO</name>
<accession>A0A2I7SDM6</accession>
<evidence type="ECO:0000313" key="2">
    <source>
        <dbReference type="Proteomes" id="UP000236592"/>
    </source>
</evidence>
<dbReference type="EMBL" id="CP025938">
    <property type="protein sequence ID" value="AUS03986.1"/>
    <property type="molecule type" value="Genomic_DNA"/>
</dbReference>
<dbReference type="KEGG" id="taj:C1A40_00125"/>
<organism evidence="1 2">
    <name type="scientific">Pseudotamlana carrageenivorans</name>
    <dbReference type="NCBI Taxonomy" id="2069432"/>
    <lineage>
        <taxon>Bacteria</taxon>
        <taxon>Pseudomonadati</taxon>
        <taxon>Bacteroidota</taxon>
        <taxon>Flavobacteriia</taxon>
        <taxon>Flavobacteriales</taxon>
        <taxon>Flavobacteriaceae</taxon>
        <taxon>Pseudotamlana</taxon>
    </lineage>
</organism>
<dbReference type="RefSeq" id="WP_102994110.1">
    <property type="nucleotide sequence ID" value="NZ_CP025938.1"/>
</dbReference>
<proteinExistence type="predicted"/>
<protein>
    <recommendedName>
        <fullName evidence="3">Polysaccharide pyruvyl transferase domain-containing protein</fullName>
    </recommendedName>
</protein>
<sequence>MSIKNFIIRNLTSISRAKNKRQTLKTIIKAETRHENWINIHRIDPNNIGDYYCAPHLYFDELKGKSLDIFDYKSNHPEIRENFVQSVSNNALIIGGGGLLNRNSFSMQLKTFEKLAKSGKKTVLWGVGHNSNNKSNFGKNIFYNIDTAAFGVVGVRDYNRIESYVPCVSCLHPIFDKKYTNTQEVGLIFHKKTLKDKSLVKQLSHYPYTSNTKDLESLVSFIGKSETVVTDSYHAMYWAMLLEKKVIAIPNSTKFFDFKYQPGFSTFSDFESQLKKTQVYTGVLEECRTLNLNFSERVFNYLNV</sequence>
<reference evidence="2" key="1">
    <citation type="submission" date="2018-01" db="EMBL/GenBank/DDBJ databases">
        <title>Complete genome of Tamlana sp. UJ94.</title>
        <authorList>
            <person name="Jung J."/>
            <person name="Chung D."/>
            <person name="Bae S.S."/>
            <person name="Baek K."/>
        </authorList>
    </citation>
    <scope>NUCLEOTIDE SEQUENCE [LARGE SCALE GENOMIC DNA]</scope>
    <source>
        <strain evidence="2">UJ94</strain>
    </source>
</reference>
<dbReference type="OrthoDB" id="7835085at2"/>
<dbReference type="AlphaFoldDB" id="A0A2I7SDM6"/>
<dbReference type="Proteomes" id="UP000236592">
    <property type="component" value="Chromosome"/>
</dbReference>
<evidence type="ECO:0008006" key="3">
    <source>
        <dbReference type="Google" id="ProtNLM"/>
    </source>
</evidence>
<keyword evidence="2" id="KW-1185">Reference proteome</keyword>
<evidence type="ECO:0000313" key="1">
    <source>
        <dbReference type="EMBL" id="AUS03986.1"/>
    </source>
</evidence>
<gene>
    <name evidence="1" type="ORF">C1A40_00125</name>
</gene>